<dbReference type="EMBL" id="JADKCH010000001">
    <property type="protein sequence ID" value="MBK8571105.1"/>
    <property type="molecule type" value="Genomic_DNA"/>
</dbReference>
<dbReference type="InterPro" id="IPR051840">
    <property type="entry name" value="NifX/NifY_domain"/>
</dbReference>
<feature type="region of interest" description="Disordered" evidence="1">
    <location>
        <begin position="37"/>
        <end position="63"/>
    </location>
</feature>
<comment type="caution">
    <text evidence="3">The sequence shown here is derived from an EMBL/GenBank/DDBJ whole genome shotgun (WGS) entry which is preliminary data.</text>
</comment>
<evidence type="ECO:0000313" key="4">
    <source>
        <dbReference type="Proteomes" id="UP000709959"/>
    </source>
</evidence>
<dbReference type="PANTHER" id="PTHR33937">
    <property type="entry name" value="IRON-MOLYBDENUM PROTEIN-RELATED-RELATED"/>
    <property type="match status" value="1"/>
</dbReference>
<sequence>MKVAVAIDHRSEISAHFGRSPAFLVCTVRDGRIEQREVRANDQAPPEGAPTHQDGHPHAHAHDHSRFVRLLGDCRAVIGLGMGSGARIALESAGITVRILSAPCAPEEAVLQFESGLLDPDPGRSCGCRGHAQPTPQ</sequence>
<feature type="domain" description="Dinitrogenase iron-molybdenum cofactor biosynthesis" evidence="2">
    <location>
        <begin position="10"/>
        <end position="113"/>
    </location>
</feature>
<dbReference type="AlphaFoldDB" id="A0A936F059"/>
<proteinExistence type="predicted"/>
<evidence type="ECO:0000256" key="1">
    <source>
        <dbReference type="SAM" id="MobiDB-lite"/>
    </source>
</evidence>
<dbReference type="InterPro" id="IPR036105">
    <property type="entry name" value="DiNase_FeMo-co_biosyn_sf"/>
</dbReference>
<protein>
    <submittedName>
        <fullName evidence="3">Iron-molybdenum cofactor biosynthesis protein</fullName>
    </submittedName>
</protein>
<dbReference type="Pfam" id="PF02579">
    <property type="entry name" value="Nitro_FeMo-Co"/>
    <property type="match status" value="1"/>
</dbReference>
<dbReference type="Gene3D" id="3.30.420.130">
    <property type="entry name" value="Dinitrogenase iron-molybdenum cofactor biosynthesis domain"/>
    <property type="match status" value="1"/>
</dbReference>
<feature type="compositionally biased region" description="Basic and acidic residues" evidence="1">
    <location>
        <begin position="53"/>
        <end position="63"/>
    </location>
</feature>
<gene>
    <name evidence="3" type="ORF">IPN91_00395</name>
</gene>
<dbReference type="InterPro" id="IPR003731">
    <property type="entry name" value="Di-Nase_FeMo-co_biosynth"/>
</dbReference>
<evidence type="ECO:0000259" key="2">
    <source>
        <dbReference type="Pfam" id="PF02579"/>
    </source>
</evidence>
<reference evidence="3 4" key="1">
    <citation type="submission" date="2020-10" db="EMBL/GenBank/DDBJ databases">
        <title>Connecting structure to function with the recovery of over 1000 high-quality activated sludge metagenome-assembled genomes encoding full-length rRNA genes using long-read sequencing.</title>
        <authorList>
            <person name="Singleton C.M."/>
            <person name="Petriglieri F."/>
            <person name="Kristensen J.M."/>
            <person name="Kirkegaard R.H."/>
            <person name="Michaelsen T.Y."/>
            <person name="Andersen M.H."/>
            <person name="Karst S.M."/>
            <person name="Dueholm M.S."/>
            <person name="Nielsen P.H."/>
            <person name="Albertsen M."/>
        </authorList>
    </citation>
    <scope>NUCLEOTIDE SEQUENCE [LARGE SCALE GENOMIC DNA]</scope>
    <source>
        <strain evidence="3">OdNE_18-Q3-R46-58_MAXAC.008</strain>
    </source>
</reference>
<dbReference type="Proteomes" id="UP000709959">
    <property type="component" value="Unassembled WGS sequence"/>
</dbReference>
<dbReference type="PANTHER" id="PTHR33937:SF2">
    <property type="entry name" value="DINITROGENASE IRON-MOLYBDENUM COFACTOR BIOSYNTHESIS DOMAIN-CONTAINING PROTEIN"/>
    <property type="match status" value="1"/>
</dbReference>
<dbReference type="CDD" id="cd00562">
    <property type="entry name" value="NifX_NifB"/>
    <property type="match status" value="1"/>
</dbReference>
<name>A0A936F059_9BACT</name>
<accession>A0A936F059</accession>
<evidence type="ECO:0000313" key="3">
    <source>
        <dbReference type="EMBL" id="MBK8571105.1"/>
    </source>
</evidence>
<organism evidence="3 4">
    <name type="scientific">Candidatus Geothrix odensensis</name>
    <dbReference type="NCBI Taxonomy" id="2954440"/>
    <lineage>
        <taxon>Bacteria</taxon>
        <taxon>Pseudomonadati</taxon>
        <taxon>Acidobacteriota</taxon>
        <taxon>Holophagae</taxon>
        <taxon>Holophagales</taxon>
        <taxon>Holophagaceae</taxon>
        <taxon>Geothrix</taxon>
    </lineage>
</organism>
<dbReference type="SUPFAM" id="SSF53146">
    <property type="entry name" value="Nitrogenase accessory factor-like"/>
    <property type="match status" value="1"/>
</dbReference>